<evidence type="ECO:0008006" key="3">
    <source>
        <dbReference type="Google" id="ProtNLM"/>
    </source>
</evidence>
<dbReference type="Proteomes" id="UP000005258">
    <property type="component" value="Chromosome"/>
</dbReference>
<name>I3TR41_TISMK</name>
<sequence length="47" mass="5075">MIEYKPAKMDEQDERARYEAPELVLVGNVGDLTNSGGSGPGSDNNYS</sequence>
<dbReference type="STRING" id="1110502.TMO_3391"/>
<keyword evidence="2" id="KW-1185">Reference proteome</keyword>
<dbReference type="NCBIfam" id="NF033521">
    <property type="entry name" value="lasso_leader_L3"/>
    <property type="match status" value="1"/>
</dbReference>
<evidence type="ECO:0000313" key="2">
    <source>
        <dbReference type="Proteomes" id="UP000005258"/>
    </source>
</evidence>
<dbReference type="EMBL" id="CP003236">
    <property type="protein sequence ID" value="AFK55229.1"/>
    <property type="molecule type" value="Genomic_DNA"/>
</dbReference>
<organism evidence="1 2">
    <name type="scientific">Tistrella mobilis (strain KA081020-065)</name>
    <dbReference type="NCBI Taxonomy" id="1110502"/>
    <lineage>
        <taxon>Bacteria</taxon>
        <taxon>Pseudomonadati</taxon>
        <taxon>Pseudomonadota</taxon>
        <taxon>Alphaproteobacteria</taxon>
        <taxon>Geminicoccales</taxon>
        <taxon>Geminicoccaceae</taxon>
        <taxon>Tistrella</taxon>
    </lineage>
</organism>
<protein>
    <recommendedName>
        <fullName evidence="3">Lasso RiPP family leader peptide-containing protein</fullName>
    </recommendedName>
</protein>
<accession>I3TR41</accession>
<dbReference type="RefSeq" id="WP_014746906.1">
    <property type="nucleotide sequence ID" value="NC_017956.1"/>
</dbReference>
<dbReference type="KEGG" id="tmo:TMO_3391"/>
<evidence type="ECO:0000313" key="1">
    <source>
        <dbReference type="EMBL" id="AFK55229.1"/>
    </source>
</evidence>
<dbReference type="AlphaFoldDB" id="I3TR41"/>
<gene>
    <name evidence="1" type="ordered locus">TMO_3391</name>
</gene>
<dbReference type="HOGENOM" id="CLU_3174320_0_0_5"/>
<proteinExistence type="predicted"/>
<reference evidence="1 2" key="1">
    <citation type="journal article" date="2012" name="J. Am. Chem. Soc.">
        <title>Bacterial biosynthesis and maturation of the didemnin anti-cancer agents.</title>
        <authorList>
            <person name="Xu Y."/>
            <person name="Kersten R.D."/>
            <person name="Nam S.J."/>
            <person name="Lu L."/>
            <person name="Al-Suwailem A.M."/>
            <person name="Zheng H."/>
            <person name="Fenical W."/>
            <person name="Dorrestein P.C."/>
            <person name="Moore B.S."/>
            <person name="Qian P.Y."/>
        </authorList>
    </citation>
    <scope>NUCLEOTIDE SEQUENCE [LARGE SCALE GENOMIC DNA]</scope>
    <source>
        <strain evidence="1 2">KA081020-065</strain>
    </source>
</reference>